<feature type="transmembrane region" description="Helical" evidence="1">
    <location>
        <begin position="7"/>
        <end position="25"/>
    </location>
</feature>
<feature type="non-terminal residue" evidence="2">
    <location>
        <position position="139"/>
    </location>
</feature>
<dbReference type="OrthoDB" id="4072889at2759"/>
<reference evidence="2 3" key="1">
    <citation type="submission" date="2016-05" db="EMBL/GenBank/DDBJ databases">
        <title>Comparative genomics of biotechnologically important yeasts.</title>
        <authorList>
            <consortium name="DOE Joint Genome Institute"/>
            <person name="Riley R."/>
            <person name="Haridas S."/>
            <person name="Wolfe K.H."/>
            <person name="Lopes M.R."/>
            <person name="Hittinger C.T."/>
            <person name="Goker M."/>
            <person name="Salamov A."/>
            <person name="Wisecaver J."/>
            <person name="Long T.M."/>
            <person name="Aerts A.L."/>
            <person name="Barry K."/>
            <person name="Choi C."/>
            <person name="Clum A."/>
            <person name="Coughlan A.Y."/>
            <person name="Deshpande S."/>
            <person name="Douglass A.P."/>
            <person name="Hanson S.J."/>
            <person name="Klenk H.-P."/>
            <person name="LaButti K."/>
            <person name="Lapidus A."/>
            <person name="Lindquist E."/>
            <person name="Lipzen A."/>
            <person name="Meier-kolthoff J.P."/>
            <person name="Ohm R.A."/>
            <person name="Otillar R.P."/>
            <person name="Pangilinan J."/>
            <person name="Peng Y."/>
            <person name="Rokas A."/>
            <person name="Rosa C.A."/>
            <person name="Scheuner C."/>
            <person name="Sibirny A.A."/>
            <person name="Slot J.C."/>
            <person name="Stielow J.B."/>
            <person name="Sun H."/>
            <person name="Kurtzman C.P."/>
            <person name="Blackwell M."/>
            <person name="Grigoriev I.V."/>
            <person name="Jeffries T.W."/>
        </authorList>
    </citation>
    <scope>NUCLEOTIDE SEQUENCE [LARGE SCALE GENOMIC DNA]</scope>
    <source>
        <strain evidence="2 3">NRRL YB-4993</strain>
    </source>
</reference>
<proteinExistence type="predicted"/>
<gene>
    <name evidence="2" type="ORF">METBIDRAFT_21196</name>
</gene>
<dbReference type="RefSeq" id="XP_018714910.1">
    <property type="nucleotide sequence ID" value="XM_018855048.1"/>
</dbReference>
<evidence type="ECO:0000313" key="2">
    <source>
        <dbReference type="EMBL" id="OBA24429.1"/>
    </source>
</evidence>
<comment type="caution">
    <text evidence="2">The sequence shown here is derived from an EMBL/GenBank/DDBJ whole genome shotgun (WGS) entry which is preliminary data.</text>
</comment>
<dbReference type="Proteomes" id="UP000092555">
    <property type="component" value="Unassembled WGS sequence"/>
</dbReference>
<sequence length="139" mass="15865">MTSFCRIRLLVISTIAFYSVYLFSYKCHQKTLLESLLHPGSGSDLAHPFATQQDQSCDVLNTGADFVGPYMAKASGFLEQHVQSHDLFKKYDVGSKIDHAKAQYFEHVYPQVHRLMQYFEIAEYHAAVHVHNLVGQVKK</sequence>
<dbReference type="EMBL" id="LXTC01000001">
    <property type="protein sequence ID" value="OBA24429.1"/>
    <property type="molecule type" value="Genomic_DNA"/>
</dbReference>
<keyword evidence="1" id="KW-0812">Transmembrane</keyword>
<dbReference type="STRING" id="869754.A0A1A0HJS9"/>
<name>A0A1A0HJS9_9ASCO</name>
<keyword evidence="1" id="KW-1133">Transmembrane helix</keyword>
<dbReference type="AlphaFoldDB" id="A0A1A0HJS9"/>
<protein>
    <submittedName>
        <fullName evidence="2">Uncharacterized protein</fullName>
    </submittedName>
</protein>
<keyword evidence="1" id="KW-0472">Membrane</keyword>
<dbReference type="GeneID" id="30028024"/>
<keyword evidence="3" id="KW-1185">Reference proteome</keyword>
<accession>A0A1A0HJS9</accession>
<organism evidence="2 3">
    <name type="scientific">Metschnikowia bicuspidata var. bicuspidata NRRL YB-4993</name>
    <dbReference type="NCBI Taxonomy" id="869754"/>
    <lineage>
        <taxon>Eukaryota</taxon>
        <taxon>Fungi</taxon>
        <taxon>Dikarya</taxon>
        <taxon>Ascomycota</taxon>
        <taxon>Saccharomycotina</taxon>
        <taxon>Pichiomycetes</taxon>
        <taxon>Metschnikowiaceae</taxon>
        <taxon>Metschnikowia</taxon>
    </lineage>
</organism>
<evidence type="ECO:0000313" key="3">
    <source>
        <dbReference type="Proteomes" id="UP000092555"/>
    </source>
</evidence>
<evidence type="ECO:0000256" key="1">
    <source>
        <dbReference type="SAM" id="Phobius"/>
    </source>
</evidence>